<accession>A0A645FZL1</accession>
<sequence>MLVEHELRRIEDLHREPASDLHLGLVERRIHPGTSHRRTPAHRVGAELVEDLRRDDDIALRLAHLLAIRVDDEARDSGPAPRQLVLFQMAAHHPAEQPGADDVVGLWGQVHREGQLPQIGVTLPTTDDLRGQRAGCPGVHDIGVGDEAARPAPLRFVVARRR</sequence>
<evidence type="ECO:0000313" key="1">
    <source>
        <dbReference type="EMBL" id="MPN19991.1"/>
    </source>
</evidence>
<reference evidence="1" key="1">
    <citation type="submission" date="2019-08" db="EMBL/GenBank/DDBJ databases">
        <authorList>
            <person name="Kucharzyk K."/>
            <person name="Murdoch R.W."/>
            <person name="Higgins S."/>
            <person name="Loffler F."/>
        </authorList>
    </citation>
    <scope>NUCLEOTIDE SEQUENCE</scope>
</reference>
<proteinExistence type="predicted"/>
<organism evidence="1">
    <name type="scientific">bioreactor metagenome</name>
    <dbReference type="NCBI Taxonomy" id="1076179"/>
    <lineage>
        <taxon>unclassified sequences</taxon>
        <taxon>metagenomes</taxon>
        <taxon>ecological metagenomes</taxon>
    </lineage>
</organism>
<protein>
    <submittedName>
        <fullName evidence="1">Uncharacterized protein</fullName>
    </submittedName>
</protein>
<dbReference type="EMBL" id="VSSQ01067636">
    <property type="protein sequence ID" value="MPN19991.1"/>
    <property type="molecule type" value="Genomic_DNA"/>
</dbReference>
<comment type="caution">
    <text evidence="1">The sequence shown here is derived from an EMBL/GenBank/DDBJ whole genome shotgun (WGS) entry which is preliminary data.</text>
</comment>
<dbReference type="AlphaFoldDB" id="A0A645FZL1"/>
<name>A0A645FZL1_9ZZZZ</name>
<gene>
    <name evidence="1" type="ORF">SDC9_167367</name>
</gene>